<dbReference type="InterPro" id="IPR018062">
    <property type="entry name" value="HTH_AraC-typ_CS"/>
</dbReference>
<gene>
    <name evidence="5" type="ORF">RP75_26980</name>
</gene>
<name>A0ABR5CZU7_9HYPH</name>
<evidence type="ECO:0000256" key="1">
    <source>
        <dbReference type="ARBA" id="ARBA00023015"/>
    </source>
</evidence>
<dbReference type="SMART" id="SM00342">
    <property type="entry name" value="HTH_ARAC"/>
    <property type="match status" value="1"/>
</dbReference>
<accession>A0ABR5CZU7</accession>
<dbReference type="PRINTS" id="PR00032">
    <property type="entry name" value="HTHARAC"/>
</dbReference>
<sequence>MDALSDILSVLNVEGMLSARIEASGDWSFEFPLEGFIKFGAVTGSECWIQCADSTGPTHLCPGDFYLLFGAAFYHISTKPDLDAIDGMSMVEQCLGDDGVIRYGDGSNPAVLIGARFDVDPDSRQTLRKLLPSIIHVPHDCPGIGALKSVLGLIGEETNSTLLGSAVVSSSLSRIALVNVLRSASHRDALLDGGWLKAISDPKIGVALSLIHNDVSRNWTLANLASAAGMSRTSFSQRFKSYVDMTPMEYFMFWRMEQAKNALKKTERNLSSIAVDIGYESESAFSSAFKRAVGLSPREYRRRNQP</sequence>
<dbReference type="InterPro" id="IPR020449">
    <property type="entry name" value="Tscrpt_reg_AraC-type_HTH"/>
</dbReference>
<dbReference type="PANTHER" id="PTHR46796:SF7">
    <property type="entry name" value="ARAC FAMILY TRANSCRIPTIONAL REGULATOR"/>
    <property type="match status" value="1"/>
</dbReference>
<dbReference type="InterPro" id="IPR050204">
    <property type="entry name" value="AraC_XylS_family_regulators"/>
</dbReference>
<evidence type="ECO:0000313" key="5">
    <source>
        <dbReference type="EMBL" id="KJF70339.1"/>
    </source>
</evidence>
<dbReference type="Pfam" id="PF12852">
    <property type="entry name" value="Cupin_6"/>
    <property type="match status" value="1"/>
</dbReference>
<dbReference type="PANTHER" id="PTHR46796">
    <property type="entry name" value="HTH-TYPE TRANSCRIPTIONAL ACTIVATOR RHAS-RELATED"/>
    <property type="match status" value="1"/>
</dbReference>
<reference evidence="5 6" key="1">
    <citation type="submission" date="2014-12" db="EMBL/GenBank/DDBJ databases">
        <authorList>
            <person name="Kuzmanovic N."/>
            <person name="Pulawska J."/>
            <person name="Obradovic A."/>
        </authorList>
    </citation>
    <scope>NUCLEOTIDE SEQUENCE [LARGE SCALE GENOMIC DNA]</scope>
    <source>
        <strain evidence="5 6">KFB 330</strain>
    </source>
</reference>
<protein>
    <recommendedName>
        <fullName evidence="4">HTH araC/xylS-type domain-containing protein</fullName>
    </recommendedName>
</protein>
<dbReference type="SUPFAM" id="SSF46689">
    <property type="entry name" value="Homeodomain-like"/>
    <property type="match status" value="2"/>
</dbReference>
<dbReference type="PROSITE" id="PS01124">
    <property type="entry name" value="HTH_ARAC_FAMILY_2"/>
    <property type="match status" value="1"/>
</dbReference>
<keyword evidence="6" id="KW-1185">Reference proteome</keyword>
<dbReference type="Gene3D" id="1.10.10.60">
    <property type="entry name" value="Homeodomain-like"/>
    <property type="match status" value="2"/>
</dbReference>
<feature type="domain" description="HTH araC/xylS-type" evidence="4">
    <location>
        <begin position="205"/>
        <end position="303"/>
    </location>
</feature>
<keyword evidence="1" id="KW-0805">Transcription regulation</keyword>
<evidence type="ECO:0000313" key="6">
    <source>
        <dbReference type="Proteomes" id="UP000032564"/>
    </source>
</evidence>
<evidence type="ECO:0000256" key="2">
    <source>
        <dbReference type="ARBA" id="ARBA00023125"/>
    </source>
</evidence>
<dbReference type="InterPro" id="IPR009057">
    <property type="entry name" value="Homeodomain-like_sf"/>
</dbReference>
<proteinExistence type="predicted"/>
<comment type="caution">
    <text evidence="5">The sequence shown here is derived from an EMBL/GenBank/DDBJ whole genome shotgun (WGS) entry which is preliminary data.</text>
</comment>
<dbReference type="InterPro" id="IPR018060">
    <property type="entry name" value="HTH_AraC"/>
</dbReference>
<organism evidence="5 6">
    <name type="scientific">Agrobacterium arsenijevicii</name>
    <dbReference type="NCBI Taxonomy" id="1585697"/>
    <lineage>
        <taxon>Bacteria</taxon>
        <taxon>Pseudomonadati</taxon>
        <taxon>Pseudomonadota</taxon>
        <taxon>Alphaproteobacteria</taxon>
        <taxon>Hyphomicrobiales</taxon>
        <taxon>Rhizobiaceae</taxon>
        <taxon>Rhizobium/Agrobacterium group</taxon>
        <taxon>Agrobacterium</taxon>
    </lineage>
</organism>
<keyword evidence="2" id="KW-0238">DNA-binding</keyword>
<keyword evidence="3" id="KW-0804">Transcription</keyword>
<dbReference type="PROSITE" id="PS00041">
    <property type="entry name" value="HTH_ARAC_FAMILY_1"/>
    <property type="match status" value="1"/>
</dbReference>
<dbReference type="Pfam" id="PF12833">
    <property type="entry name" value="HTH_18"/>
    <property type="match status" value="1"/>
</dbReference>
<evidence type="ECO:0000256" key="3">
    <source>
        <dbReference type="ARBA" id="ARBA00023163"/>
    </source>
</evidence>
<dbReference type="EMBL" id="JWIT01000038">
    <property type="protein sequence ID" value="KJF70339.1"/>
    <property type="molecule type" value="Genomic_DNA"/>
</dbReference>
<dbReference type="InterPro" id="IPR032783">
    <property type="entry name" value="AraC_lig"/>
</dbReference>
<dbReference type="Proteomes" id="UP000032564">
    <property type="component" value="Unassembled WGS sequence"/>
</dbReference>
<evidence type="ECO:0000259" key="4">
    <source>
        <dbReference type="PROSITE" id="PS01124"/>
    </source>
</evidence>